<evidence type="ECO:0000313" key="3">
    <source>
        <dbReference type="Proteomes" id="UP000002748"/>
    </source>
</evidence>
<dbReference type="VEuPathDB" id="FungiDB:A1Q1_06244"/>
<dbReference type="EMBL" id="ALBS01000329">
    <property type="protein sequence ID" value="EJT45300.1"/>
    <property type="molecule type" value="Genomic_DNA"/>
</dbReference>
<dbReference type="AlphaFoldDB" id="J4U5L4"/>
<dbReference type="Proteomes" id="UP000002748">
    <property type="component" value="Unassembled WGS sequence"/>
</dbReference>
<accession>J4U5L4</accession>
<dbReference type="HOGENOM" id="CLU_1950316_0_0_1"/>
<sequence length="129" mass="13396">MCLLQAACIPNPPSALHSSRGDLHSPVVPDGHDAPVVLAHDLEIPHDVGGTLVAAVDLEPRTGPPVKRGEDELTPRRGRDDAGPVARPSDAGENVRVALRPSEHVGKTLCLMSATTVLAQLAQLGLGSD</sequence>
<comment type="caution">
    <text evidence="2">The sequence shown here is derived from an EMBL/GenBank/DDBJ whole genome shotgun (WGS) entry which is preliminary data.</text>
</comment>
<name>J4U5L4_TRIAS</name>
<protein>
    <submittedName>
        <fullName evidence="2">Uncharacterized protein</fullName>
    </submittedName>
</protein>
<evidence type="ECO:0000313" key="2">
    <source>
        <dbReference type="EMBL" id="EJT45300.1"/>
    </source>
</evidence>
<organism evidence="2 3">
    <name type="scientific">Trichosporon asahii var. asahii (strain ATCC 90039 / CBS 2479 / JCM 2466 / KCTC 7840 / NBRC 103889/ NCYC 2677 / UAMH 7654)</name>
    <name type="common">Yeast</name>
    <dbReference type="NCBI Taxonomy" id="1186058"/>
    <lineage>
        <taxon>Eukaryota</taxon>
        <taxon>Fungi</taxon>
        <taxon>Dikarya</taxon>
        <taxon>Basidiomycota</taxon>
        <taxon>Agaricomycotina</taxon>
        <taxon>Tremellomycetes</taxon>
        <taxon>Trichosporonales</taxon>
        <taxon>Trichosporonaceae</taxon>
        <taxon>Trichosporon</taxon>
    </lineage>
</organism>
<proteinExistence type="predicted"/>
<feature type="compositionally biased region" description="Basic and acidic residues" evidence="1">
    <location>
        <begin position="67"/>
        <end position="82"/>
    </location>
</feature>
<dbReference type="KEGG" id="tasa:A1Q1_06244"/>
<reference evidence="2 3" key="1">
    <citation type="journal article" date="2012" name="Eukaryot. Cell">
        <title>Draft genome sequence of CBS 2479, the standard type strain of Trichosporon asahii.</title>
        <authorList>
            <person name="Yang R.Y."/>
            <person name="Li H.T."/>
            <person name="Zhu H."/>
            <person name="Zhou G.P."/>
            <person name="Wang M."/>
            <person name="Wang L."/>
        </authorList>
    </citation>
    <scope>NUCLEOTIDE SEQUENCE [LARGE SCALE GENOMIC DNA]</scope>
    <source>
        <strain evidence="3">ATCC 90039 / CBS 2479 / JCM 2466 / KCTC 7840 / NCYC 2677 / UAMH 7654</strain>
    </source>
</reference>
<dbReference type="RefSeq" id="XP_014176928.1">
    <property type="nucleotide sequence ID" value="XM_014321453.1"/>
</dbReference>
<gene>
    <name evidence="2" type="ORF">A1Q1_06244</name>
</gene>
<feature type="region of interest" description="Disordered" evidence="1">
    <location>
        <begin position="59"/>
        <end position="92"/>
    </location>
</feature>
<evidence type="ECO:0000256" key="1">
    <source>
        <dbReference type="SAM" id="MobiDB-lite"/>
    </source>
</evidence>
<dbReference type="GeneID" id="25989756"/>